<name>A0A5J4SJQ0_9ZZZZ</name>
<sequence>MGFNAEICFYASNYLRDKEKLRKALKEYFLVKDYYSNSEIHTRIREVEKKFFYNEYDLEGSILNGENYTEAVKKNLIQLNKGAIYTSFDKEKDIFFLHDDAQETIEQIYTYCCQNERQERVYNLLHEIVKNVAEIKKYYPHFNIGLESNYKVSEMYSLINSIK</sequence>
<gene>
    <name evidence="1" type="ORF">EZS27_006482</name>
</gene>
<accession>A0A5J4SJQ0</accession>
<comment type="caution">
    <text evidence="1">The sequence shown here is derived from an EMBL/GenBank/DDBJ whole genome shotgun (WGS) entry which is preliminary data.</text>
</comment>
<proteinExistence type="predicted"/>
<evidence type="ECO:0000313" key="1">
    <source>
        <dbReference type="EMBL" id="KAA6346002.1"/>
    </source>
</evidence>
<reference evidence="1" key="1">
    <citation type="submission" date="2019-03" db="EMBL/GenBank/DDBJ databases">
        <title>Single cell metagenomics reveals metabolic interactions within the superorganism composed of flagellate Streblomastix strix and complex community of Bacteroidetes bacteria on its surface.</title>
        <authorList>
            <person name="Treitli S.C."/>
            <person name="Kolisko M."/>
            <person name="Husnik F."/>
            <person name="Keeling P."/>
            <person name="Hampl V."/>
        </authorList>
    </citation>
    <scope>NUCLEOTIDE SEQUENCE</scope>
    <source>
        <strain evidence="1">STM</strain>
    </source>
</reference>
<protein>
    <submittedName>
        <fullName evidence="1">Uncharacterized protein</fullName>
    </submittedName>
</protein>
<dbReference type="EMBL" id="SNRY01000147">
    <property type="protein sequence ID" value="KAA6346002.1"/>
    <property type="molecule type" value="Genomic_DNA"/>
</dbReference>
<dbReference type="AlphaFoldDB" id="A0A5J4SJQ0"/>
<organism evidence="1">
    <name type="scientific">termite gut metagenome</name>
    <dbReference type="NCBI Taxonomy" id="433724"/>
    <lineage>
        <taxon>unclassified sequences</taxon>
        <taxon>metagenomes</taxon>
        <taxon>organismal metagenomes</taxon>
    </lineage>
</organism>